<dbReference type="AlphaFoldDB" id="A0A0F9I496"/>
<dbReference type="GO" id="GO:0047470">
    <property type="term" value="F:(1,4)-alpha-D-glucan 1-alpha-D-glucosylmutase activity"/>
    <property type="evidence" value="ECO:0007669"/>
    <property type="project" value="TreeGrafter"/>
</dbReference>
<dbReference type="Gene3D" id="3.20.20.80">
    <property type="entry name" value="Glycosidases"/>
    <property type="match status" value="2"/>
</dbReference>
<dbReference type="EMBL" id="LAZR01022334">
    <property type="protein sequence ID" value="KKL82212.1"/>
    <property type="molecule type" value="Genomic_DNA"/>
</dbReference>
<dbReference type="GO" id="GO:0030980">
    <property type="term" value="P:alpha-glucan catabolic process"/>
    <property type="evidence" value="ECO:0007669"/>
    <property type="project" value="TreeGrafter"/>
</dbReference>
<name>A0A0F9I496_9ZZZZ</name>
<feature type="non-terminal residue" evidence="1">
    <location>
        <position position="1"/>
    </location>
</feature>
<evidence type="ECO:0000313" key="1">
    <source>
        <dbReference type="EMBL" id="KKL82212.1"/>
    </source>
</evidence>
<reference evidence="1" key="1">
    <citation type="journal article" date="2015" name="Nature">
        <title>Complex archaea that bridge the gap between prokaryotes and eukaryotes.</title>
        <authorList>
            <person name="Spang A."/>
            <person name="Saw J.H."/>
            <person name="Jorgensen S.L."/>
            <person name="Zaremba-Niedzwiedzka K."/>
            <person name="Martijn J."/>
            <person name="Lind A.E."/>
            <person name="van Eijk R."/>
            <person name="Schleper C."/>
            <person name="Guy L."/>
            <person name="Ettema T.J."/>
        </authorList>
    </citation>
    <scope>NUCLEOTIDE SEQUENCE</scope>
</reference>
<accession>A0A0F9I496</accession>
<dbReference type="InterPro" id="IPR017853">
    <property type="entry name" value="GH"/>
</dbReference>
<comment type="caution">
    <text evidence="1">The sequence shown here is derived from an EMBL/GenBank/DDBJ whole genome shotgun (WGS) entry which is preliminary data.</text>
</comment>
<dbReference type="PANTHER" id="PTHR10357:SF216">
    <property type="entry name" value="MALTOOLIGOSYL TREHALOSE SYNTHASE-RELATED"/>
    <property type="match status" value="1"/>
</dbReference>
<evidence type="ECO:0008006" key="2">
    <source>
        <dbReference type="Google" id="ProtNLM"/>
    </source>
</evidence>
<sequence>VDGVRIDHIDGLADPAGYLARLTGQLGDVPVWVEKILSGDETLPDWPVAGTTGYVAARAFARVVTNRGGLQKVDALYRDRTGATRQFRDVLEKAKQQILTHDLSAELWALHGQVSNIAANDPVGAEFGPETLRRAIIDFIIAFPRYRTYMTADHVAPEDAQLIEDTAAQAAERSDSPQAIAFLARILTASGPKAARLRIRFQQVTGAAIAKSQEDTAFYRDTRLLSANEVGGEPDEATLSPTAFHGEMQRRLQQMPQGLTLTSSHDTKRSEDARMRIAAITHAPAAFAEFHAACAAEAGPEVGADLVWYLAQTLLAMHPASAETDDPRADLERRLTGHVEKALREAKRVTFWAAPDAAVEDAARAYAGRLAERFTTLPDLVTPIVERGAALSLVQVALKLTVPGIPDIYQGCEMGSYLLTDPDNRAPVDFDRLNGLLDGSDTACSAFDRRKFDLTHCLLSLRQSHPALFAEGAYEPLSAPDGGLAYQRIYGGLTLSVSLSLTGAPAPSPKGDRVVWSSDEGPIAIALSGG</sequence>
<proteinExistence type="predicted"/>
<dbReference type="SUPFAM" id="SSF51445">
    <property type="entry name" value="(Trans)glycosidases"/>
    <property type="match status" value="1"/>
</dbReference>
<organism evidence="1">
    <name type="scientific">marine sediment metagenome</name>
    <dbReference type="NCBI Taxonomy" id="412755"/>
    <lineage>
        <taxon>unclassified sequences</taxon>
        <taxon>metagenomes</taxon>
        <taxon>ecological metagenomes</taxon>
    </lineage>
</organism>
<gene>
    <name evidence="1" type="ORF">LCGC14_1987010</name>
</gene>
<protein>
    <recommendedName>
        <fullName evidence="2">Malto-oligosyltrehalose synthase</fullName>
    </recommendedName>
</protein>
<dbReference type="GO" id="GO:0005992">
    <property type="term" value="P:trehalose biosynthetic process"/>
    <property type="evidence" value="ECO:0007669"/>
    <property type="project" value="TreeGrafter"/>
</dbReference>
<dbReference type="PANTHER" id="PTHR10357">
    <property type="entry name" value="ALPHA-AMYLASE FAMILY MEMBER"/>
    <property type="match status" value="1"/>
</dbReference>